<evidence type="ECO:0000313" key="3">
    <source>
        <dbReference type="EMBL" id="EMA56576.1"/>
    </source>
</evidence>
<dbReference type="Gene3D" id="1.10.10.10">
    <property type="entry name" value="Winged helix-like DNA-binding domain superfamily/Winged helix DNA-binding domain"/>
    <property type="match status" value="1"/>
</dbReference>
<dbReference type="InterPro" id="IPR054588">
    <property type="entry name" value="Csa3_N"/>
</dbReference>
<dbReference type="STRING" id="1227457.C451_01818"/>
<dbReference type="Pfam" id="PF12802">
    <property type="entry name" value="MarR_2"/>
    <property type="match status" value="1"/>
</dbReference>
<proteinExistence type="predicted"/>
<dbReference type="Pfam" id="PF22662">
    <property type="entry name" value="Csa3_N"/>
    <property type="match status" value="1"/>
</dbReference>
<dbReference type="AlphaFoldDB" id="M0NFG9"/>
<dbReference type="Gene3D" id="3.40.50.11700">
    <property type="match status" value="1"/>
</dbReference>
<dbReference type="InterPro" id="IPR036390">
    <property type="entry name" value="WH_DNA-bd_sf"/>
</dbReference>
<dbReference type="SUPFAM" id="SSF46785">
    <property type="entry name" value="Winged helix' DNA-binding domain"/>
    <property type="match status" value="1"/>
</dbReference>
<accession>M0NFG9</accession>
<keyword evidence="3" id="KW-0238">DNA-binding</keyword>
<evidence type="ECO:0000313" key="4">
    <source>
        <dbReference type="Proteomes" id="UP000011680"/>
    </source>
</evidence>
<dbReference type="Proteomes" id="UP000011680">
    <property type="component" value="Unassembled WGS sequence"/>
</dbReference>
<sequence>MRTYISPIGYNPTSVTRVLLSRGLETDDIAVLLRPKTDTNDDRAQEAITDVERMLNEIQPEVSTAIERIPHDDFPAAVLACSDIIRAANGTVIANLSGGARDIFLPFTVAVLTHASSIDTALAFSDIDGKVRERELPVLTADIPNSTWDTLVLIANVDNSISIPEITKQTQHAKSTITRHVNQLDESGVVETWQKGKTKHVGLSFAGRLRLRAQHTPDETD</sequence>
<dbReference type="eggNOG" id="arCOG01446">
    <property type="taxonomic scope" value="Archaea"/>
</dbReference>
<evidence type="ECO:0000259" key="2">
    <source>
        <dbReference type="Pfam" id="PF22662"/>
    </source>
</evidence>
<dbReference type="NCBIfam" id="TIGR01884">
    <property type="entry name" value="cas_HTH"/>
    <property type="match status" value="1"/>
</dbReference>
<reference evidence="3 4" key="1">
    <citation type="journal article" date="2014" name="PLoS Genet.">
        <title>Phylogenetically driven sequencing of extremely halophilic archaea reveals strategies for static and dynamic osmo-response.</title>
        <authorList>
            <person name="Becker E.A."/>
            <person name="Seitzer P.M."/>
            <person name="Tritt A."/>
            <person name="Larsen D."/>
            <person name="Krusor M."/>
            <person name="Yao A.I."/>
            <person name="Wu D."/>
            <person name="Madern D."/>
            <person name="Eisen J.A."/>
            <person name="Darling A.E."/>
            <person name="Facciotti M.T."/>
        </authorList>
    </citation>
    <scope>NUCLEOTIDE SEQUENCE [LARGE SCALE GENOMIC DNA]</scope>
    <source>
        <strain evidence="3 4">JCM 13552</strain>
    </source>
</reference>
<feature type="domain" description="Csa3 N-terminal" evidence="2">
    <location>
        <begin position="2"/>
        <end position="116"/>
    </location>
</feature>
<evidence type="ECO:0000259" key="1">
    <source>
        <dbReference type="Pfam" id="PF12802"/>
    </source>
</evidence>
<organism evidence="3 4">
    <name type="scientific">Halococcus thailandensis JCM 13552</name>
    <dbReference type="NCBI Taxonomy" id="1227457"/>
    <lineage>
        <taxon>Archaea</taxon>
        <taxon>Methanobacteriati</taxon>
        <taxon>Methanobacteriota</taxon>
        <taxon>Stenosarchaea group</taxon>
        <taxon>Halobacteria</taxon>
        <taxon>Halobacteriales</taxon>
        <taxon>Halococcaceae</taxon>
        <taxon>Halococcus</taxon>
    </lineage>
</organism>
<comment type="caution">
    <text evidence="3">The sequence shown here is derived from an EMBL/GenBank/DDBJ whole genome shotgun (WGS) entry which is preliminary data.</text>
</comment>
<dbReference type="InterPro" id="IPR000835">
    <property type="entry name" value="HTH_MarR-typ"/>
</dbReference>
<keyword evidence="4" id="KW-1185">Reference proteome</keyword>
<dbReference type="InterPro" id="IPR036388">
    <property type="entry name" value="WH-like_DNA-bd_sf"/>
</dbReference>
<protein>
    <submittedName>
        <fullName evidence="3">CRISPR-associated DNA-binding Csa3</fullName>
    </submittedName>
</protein>
<gene>
    <name evidence="3" type="ORF">C451_01818</name>
</gene>
<dbReference type="InterPro" id="IPR010163">
    <property type="entry name" value="Csa3"/>
</dbReference>
<name>M0NFG9_9EURY</name>
<dbReference type="EMBL" id="AOMF01000033">
    <property type="protein sequence ID" value="EMA56576.1"/>
    <property type="molecule type" value="Genomic_DNA"/>
</dbReference>
<dbReference type="GO" id="GO:0003677">
    <property type="term" value="F:DNA binding"/>
    <property type="evidence" value="ECO:0007669"/>
    <property type="project" value="UniProtKB-KW"/>
</dbReference>
<feature type="domain" description="HTH marR-type" evidence="1">
    <location>
        <begin position="142"/>
        <end position="191"/>
    </location>
</feature>